<accession>A0A672GZI9</accession>
<proteinExistence type="predicted"/>
<dbReference type="InParanoid" id="A0A672GZI9"/>
<keyword evidence="3" id="KW-1185">Reference proteome</keyword>
<sequence>MRPSISVSLDPGLERGVPWGRDLYTFVTSAAGHMMRTLQKPRKNRPSKRQVNHRRFLHNMIQRKFADIEAANHRLASAIYFKDEDKSVSSQKPGTPEQSDSSSQRESPDEAGPATDETLSNFTLSFMDGALGVTSAV</sequence>
<dbReference type="Proteomes" id="UP000472267">
    <property type="component" value="Chromosome 11"/>
</dbReference>
<evidence type="ECO:0000256" key="1">
    <source>
        <dbReference type="SAM" id="MobiDB-lite"/>
    </source>
</evidence>
<feature type="region of interest" description="Disordered" evidence="1">
    <location>
        <begin position="82"/>
        <end position="118"/>
    </location>
</feature>
<feature type="compositionally biased region" description="Polar residues" evidence="1">
    <location>
        <begin position="88"/>
        <end position="105"/>
    </location>
</feature>
<reference evidence="2" key="3">
    <citation type="submission" date="2025-09" db="UniProtKB">
        <authorList>
            <consortium name="Ensembl"/>
        </authorList>
    </citation>
    <scope>IDENTIFICATION</scope>
</reference>
<organism evidence="2 3">
    <name type="scientific">Salarias fasciatus</name>
    <name type="common">Jewelled blenny</name>
    <name type="synonym">Blennius fasciatus</name>
    <dbReference type="NCBI Taxonomy" id="181472"/>
    <lineage>
        <taxon>Eukaryota</taxon>
        <taxon>Metazoa</taxon>
        <taxon>Chordata</taxon>
        <taxon>Craniata</taxon>
        <taxon>Vertebrata</taxon>
        <taxon>Euteleostomi</taxon>
        <taxon>Actinopterygii</taxon>
        <taxon>Neopterygii</taxon>
        <taxon>Teleostei</taxon>
        <taxon>Neoteleostei</taxon>
        <taxon>Acanthomorphata</taxon>
        <taxon>Ovalentaria</taxon>
        <taxon>Blenniimorphae</taxon>
        <taxon>Blenniiformes</taxon>
        <taxon>Blennioidei</taxon>
        <taxon>Blenniidae</taxon>
        <taxon>Salariinae</taxon>
        <taxon>Salarias</taxon>
    </lineage>
</organism>
<dbReference type="Ensembl" id="ENSSFAT00005024701.1">
    <property type="protein sequence ID" value="ENSSFAP00005023737.1"/>
    <property type="gene ID" value="ENSSFAG00005012230.1"/>
</dbReference>
<dbReference type="AlphaFoldDB" id="A0A672GZI9"/>
<evidence type="ECO:0000313" key="2">
    <source>
        <dbReference type="Ensembl" id="ENSSFAP00005023737.1"/>
    </source>
</evidence>
<reference evidence="2" key="2">
    <citation type="submission" date="2025-08" db="UniProtKB">
        <authorList>
            <consortium name="Ensembl"/>
        </authorList>
    </citation>
    <scope>IDENTIFICATION</scope>
</reference>
<evidence type="ECO:0000313" key="3">
    <source>
        <dbReference type="Proteomes" id="UP000472267"/>
    </source>
</evidence>
<reference evidence="2" key="1">
    <citation type="submission" date="2019-06" db="EMBL/GenBank/DDBJ databases">
        <authorList>
            <consortium name="Wellcome Sanger Institute Data Sharing"/>
        </authorList>
    </citation>
    <scope>NUCLEOTIDE SEQUENCE [LARGE SCALE GENOMIC DNA]</scope>
</reference>
<name>A0A672GZI9_SALFA</name>
<protein>
    <submittedName>
        <fullName evidence="2">Uncharacterized protein</fullName>
    </submittedName>
</protein>